<dbReference type="Gene3D" id="3.20.20.70">
    <property type="entry name" value="Aldolase class I"/>
    <property type="match status" value="1"/>
</dbReference>
<dbReference type="PIRSF" id="PIRSF037420">
    <property type="entry name" value="PQQ_syn_pqqE"/>
    <property type="match status" value="1"/>
</dbReference>
<dbReference type="FunFam" id="3.20.20.70:FF:000325">
    <property type="entry name" value="Radical SAM domain protein"/>
    <property type="match status" value="1"/>
</dbReference>
<dbReference type="CDD" id="cd01335">
    <property type="entry name" value="Radical_SAM"/>
    <property type="match status" value="1"/>
</dbReference>
<dbReference type="InterPro" id="IPR058240">
    <property type="entry name" value="rSAM_sf"/>
</dbReference>
<dbReference type="SMART" id="SM00729">
    <property type="entry name" value="Elp3"/>
    <property type="match status" value="1"/>
</dbReference>
<gene>
    <name evidence="8" type="ordered locus">TUZN_1278</name>
</gene>
<dbReference type="GO" id="GO:0051539">
    <property type="term" value="F:4 iron, 4 sulfur cluster binding"/>
    <property type="evidence" value="ECO:0007669"/>
    <property type="project" value="UniProtKB-KW"/>
</dbReference>
<dbReference type="NCBIfam" id="TIGR04085">
    <property type="entry name" value="rSAM_more_4Fe4S"/>
    <property type="match status" value="1"/>
</dbReference>
<dbReference type="InterPro" id="IPR006638">
    <property type="entry name" value="Elp3/MiaA/NifB-like_rSAM"/>
</dbReference>
<dbReference type="InterPro" id="IPR034391">
    <property type="entry name" value="AdoMet-like_SPASM_containing"/>
</dbReference>
<keyword evidence="6" id="KW-0411">Iron-sulfur</keyword>
<dbReference type="PANTHER" id="PTHR11228">
    <property type="entry name" value="RADICAL SAM DOMAIN PROTEIN"/>
    <property type="match status" value="1"/>
</dbReference>
<dbReference type="InterPro" id="IPR023885">
    <property type="entry name" value="4Fe4S-binding_SPASM_dom"/>
</dbReference>
<dbReference type="EMBL" id="CP002590">
    <property type="protein sequence ID" value="AEA12754.1"/>
    <property type="molecule type" value="Genomic_DNA"/>
</dbReference>
<evidence type="ECO:0000259" key="7">
    <source>
        <dbReference type="PROSITE" id="PS51918"/>
    </source>
</evidence>
<name>F2L0T9_THEU7</name>
<evidence type="ECO:0000256" key="1">
    <source>
        <dbReference type="ARBA" id="ARBA00001966"/>
    </source>
</evidence>
<comment type="cofactor">
    <cofactor evidence="1">
        <name>[4Fe-4S] cluster</name>
        <dbReference type="ChEBI" id="CHEBI:49883"/>
    </cofactor>
</comment>
<dbReference type="Proteomes" id="UP000008138">
    <property type="component" value="Chromosome"/>
</dbReference>
<evidence type="ECO:0000256" key="3">
    <source>
        <dbReference type="ARBA" id="ARBA00022691"/>
    </source>
</evidence>
<dbReference type="InterPro" id="IPR050377">
    <property type="entry name" value="Radical_SAM_PqqE_MftC-like"/>
</dbReference>
<dbReference type="AlphaFoldDB" id="F2L0T9"/>
<dbReference type="SFLD" id="SFLDG01386">
    <property type="entry name" value="main_SPASM_domain-containing"/>
    <property type="match status" value="1"/>
</dbReference>
<reference evidence="8 9" key="1">
    <citation type="journal article" date="2011" name="J. Bacteriol.">
        <title>Complete genome sequence of the thermoacidophilic crenarchaeon Thermoproteus uzoniensis 768-20.</title>
        <authorList>
            <person name="Mardanov A.V."/>
            <person name="Gumerov V.M."/>
            <person name="Beletsky A.V."/>
            <person name="Prokofeva M.I."/>
            <person name="Bonch-Osmolovskaya E.A."/>
            <person name="Ravin N.V."/>
            <person name="Skryabin K.G."/>
        </authorList>
    </citation>
    <scope>NUCLEOTIDE SEQUENCE [LARGE SCALE GENOMIC DNA]</scope>
    <source>
        <strain evidence="8 9">768-20</strain>
    </source>
</reference>
<dbReference type="OrthoDB" id="30736at2157"/>
<dbReference type="HOGENOM" id="CLU_009273_4_0_2"/>
<dbReference type="Pfam" id="PF04055">
    <property type="entry name" value="Radical_SAM"/>
    <property type="match status" value="1"/>
</dbReference>
<evidence type="ECO:0000256" key="4">
    <source>
        <dbReference type="ARBA" id="ARBA00022723"/>
    </source>
</evidence>
<dbReference type="STRING" id="999630.TUZN_1278"/>
<dbReference type="GO" id="GO:0006783">
    <property type="term" value="P:heme biosynthetic process"/>
    <property type="evidence" value="ECO:0007669"/>
    <property type="project" value="TreeGrafter"/>
</dbReference>
<proteinExistence type="predicted"/>
<dbReference type="GO" id="GO:0003824">
    <property type="term" value="F:catalytic activity"/>
    <property type="evidence" value="ECO:0007669"/>
    <property type="project" value="InterPro"/>
</dbReference>
<dbReference type="InterPro" id="IPR013785">
    <property type="entry name" value="Aldolase_TIM"/>
</dbReference>
<keyword evidence="2" id="KW-0004">4Fe-4S</keyword>
<dbReference type="SFLD" id="SFLDG01387">
    <property type="entry name" value="BtrN-like_SPASM_domain_contain"/>
    <property type="match status" value="1"/>
</dbReference>
<evidence type="ECO:0000256" key="6">
    <source>
        <dbReference type="ARBA" id="ARBA00023014"/>
    </source>
</evidence>
<dbReference type="SFLD" id="SFLDS00029">
    <property type="entry name" value="Radical_SAM"/>
    <property type="match status" value="2"/>
</dbReference>
<dbReference type="eggNOG" id="arCOG00938">
    <property type="taxonomic scope" value="Archaea"/>
</dbReference>
<evidence type="ECO:0000313" key="9">
    <source>
        <dbReference type="Proteomes" id="UP000008138"/>
    </source>
</evidence>
<feature type="domain" description="Radical SAM core" evidence="7">
    <location>
        <begin position="32"/>
        <end position="247"/>
    </location>
</feature>
<evidence type="ECO:0000256" key="2">
    <source>
        <dbReference type="ARBA" id="ARBA00022485"/>
    </source>
</evidence>
<dbReference type="SUPFAM" id="SSF102114">
    <property type="entry name" value="Radical SAM enzymes"/>
    <property type="match status" value="1"/>
</dbReference>
<keyword evidence="5" id="KW-0408">Iron</keyword>
<dbReference type="PANTHER" id="PTHR11228:SF7">
    <property type="entry name" value="PQQA PEPTIDE CYCLASE"/>
    <property type="match status" value="1"/>
</dbReference>
<dbReference type="GO" id="GO:0046872">
    <property type="term" value="F:metal ion binding"/>
    <property type="evidence" value="ECO:0007669"/>
    <property type="project" value="UniProtKB-KW"/>
</dbReference>
<dbReference type="PROSITE" id="PS51918">
    <property type="entry name" value="RADICAL_SAM"/>
    <property type="match status" value="1"/>
</dbReference>
<dbReference type="RefSeq" id="WP_013680090.1">
    <property type="nucleotide sequence ID" value="NC_015315.1"/>
</dbReference>
<dbReference type="Pfam" id="PF13186">
    <property type="entry name" value="SPASM"/>
    <property type="match status" value="1"/>
</dbReference>
<protein>
    <submittedName>
        <fullName evidence="8">Radical SAM domain protein</fullName>
    </submittedName>
</protein>
<keyword evidence="3" id="KW-0949">S-adenosyl-L-methionine</keyword>
<organism evidence="8 9">
    <name type="scientific">Thermoproteus uzoniensis (strain 768-20)</name>
    <dbReference type="NCBI Taxonomy" id="999630"/>
    <lineage>
        <taxon>Archaea</taxon>
        <taxon>Thermoproteota</taxon>
        <taxon>Thermoprotei</taxon>
        <taxon>Thermoproteales</taxon>
        <taxon>Thermoproteaceae</taxon>
        <taxon>Thermoproteus</taxon>
    </lineage>
</organism>
<reference key="2">
    <citation type="submission" date="2011-03" db="EMBL/GenBank/DDBJ databases">
        <title>Complete genome sequence of the thermoacidophilic crenarchaeon Thermoproteus uzoniensis 768-20.</title>
        <authorList>
            <person name="Mardanov A.V."/>
            <person name="Gumerov V.M."/>
            <person name="Beletsky A.V."/>
            <person name="Prokofeva M.I."/>
            <person name="Bonch-Osmolovskaya E.A."/>
            <person name="Ravin N.V."/>
            <person name="Skryabin K.G."/>
        </authorList>
    </citation>
    <scope>NUCLEOTIDE SEQUENCE</scope>
    <source>
        <strain>768-20</strain>
    </source>
</reference>
<sequence length="381" mass="42318">MIPISVMVAGVGTTSFKIKGRYGVGRPSDFAAPLRPAVTWNITRRCNLKCLHCYVDAGPRDPGELTTQEAMDVVDQMAEVGVPMVIFSGGEPLLREDLFDVAAYAGSKGIKLVLSTNGTLITREVARRLKDLGFYYVGISLDSVDEGYHDAFRGVKGAFAATLAGIKNAVEAGLDVGLRFTVTAKNIEEAPRYIDFAVSLGVRRITFYHLSAAGRAQKMDRGWYYTPEQYVVFINSLIEYARRYAGKIEIETTLAPYDGIYIAEFLGGGSEEYLKFVEAAGGCGRKMVSIYPNGDVYPCQFLDFYKLGNVRERRLREILRPEAVEPFVNTERYLRGPKCGACKFKQYCKGGDRARAYYLTGDMWGDDPLCPIPHLAYIHKS</sequence>
<accession>F2L0T9</accession>
<dbReference type="InterPro" id="IPR017200">
    <property type="entry name" value="PqqE-like"/>
</dbReference>
<dbReference type="InterPro" id="IPR007197">
    <property type="entry name" value="rSAM"/>
</dbReference>
<evidence type="ECO:0000256" key="5">
    <source>
        <dbReference type="ARBA" id="ARBA00023004"/>
    </source>
</evidence>
<evidence type="ECO:0000313" key="8">
    <source>
        <dbReference type="EMBL" id="AEA12754.1"/>
    </source>
</evidence>
<keyword evidence="9" id="KW-1185">Reference proteome</keyword>
<keyword evidence="4" id="KW-0479">Metal-binding</keyword>
<dbReference type="GeneID" id="10360805"/>
<dbReference type="KEGG" id="tuz:TUZN_1278"/>
<dbReference type="SFLD" id="SFLDG01067">
    <property type="entry name" value="SPASM/twitch_domain_containing"/>
    <property type="match status" value="2"/>
</dbReference>